<dbReference type="Proteomes" id="UP000568050">
    <property type="component" value="Unassembled WGS sequence"/>
</dbReference>
<evidence type="ECO:0000256" key="4">
    <source>
        <dbReference type="ARBA" id="ARBA00022475"/>
    </source>
</evidence>
<keyword evidence="11" id="KW-1185">Reference proteome</keyword>
<dbReference type="PANTHER" id="PTHR30450:SF1">
    <property type="entry name" value="D-METHIONINE TRANSPORT SYSTEM PERMEASE PROTEIN METI-RELATED"/>
    <property type="match status" value="1"/>
</dbReference>
<evidence type="ECO:0000259" key="9">
    <source>
        <dbReference type="PROSITE" id="PS50928"/>
    </source>
</evidence>
<feature type="transmembrane region" description="Helical" evidence="8">
    <location>
        <begin position="197"/>
        <end position="224"/>
    </location>
</feature>
<dbReference type="InterPro" id="IPR051322">
    <property type="entry name" value="AA_ABC_Transporter_Permease"/>
</dbReference>
<dbReference type="InterPro" id="IPR035906">
    <property type="entry name" value="MetI-like_sf"/>
</dbReference>
<gene>
    <name evidence="10" type="ORF">FHX50_001977</name>
</gene>
<dbReference type="Gene3D" id="1.10.3720.10">
    <property type="entry name" value="MetI-like"/>
    <property type="match status" value="1"/>
</dbReference>
<feature type="transmembrane region" description="Helical" evidence="8">
    <location>
        <begin position="30"/>
        <end position="53"/>
    </location>
</feature>
<evidence type="ECO:0000256" key="1">
    <source>
        <dbReference type="ARBA" id="ARBA00004651"/>
    </source>
</evidence>
<dbReference type="GO" id="GO:0048473">
    <property type="term" value="P:D-methionine transmembrane transport"/>
    <property type="evidence" value="ECO:0007669"/>
    <property type="project" value="TreeGrafter"/>
</dbReference>
<dbReference type="EMBL" id="JACHWP010000009">
    <property type="protein sequence ID" value="MBB3023680.1"/>
    <property type="molecule type" value="Genomic_DNA"/>
</dbReference>
<dbReference type="GO" id="GO:0005886">
    <property type="term" value="C:plasma membrane"/>
    <property type="evidence" value="ECO:0007669"/>
    <property type="project" value="UniProtKB-SubCell"/>
</dbReference>
<evidence type="ECO:0000256" key="2">
    <source>
        <dbReference type="ARBA" id="ARBA00007069"/>
    </source>
</evidence>
<keyword evidence="5 8" id="KW-0812">Transmembrane</keyword>
<dbReference type="AlphaFoldDB" id="A0A839QXW2"/>
<comment type="similarity">
    <text evidence="2">Belongs to the binding-protein-dependent transport system permease family. CysTW subfamily.</text>
</comment>
<feature type="domain" description="ABC transmembrane type-1" evidence="9">
    <location>
        <begin position="26"/>
        <end position="220"/>
    </location>
</feature>
<dbReference type="InterPro" id="IPR000515">
    <property type="entry name" value="MetI-like"/>
</dbReference>
<feature type="transmembrane region" description="Helical" evidence="8">
    <location>
        <begin position="65"/>
        <end position="92"/>
    </location>
</feature>
<dbReference type="PROSITE" id="PS50928">
    <property type="entry name" value="ABC_TM1"/>
    <property type="match status" value="1"/>
</dbReference>
<dbReference type="Pfam" id="PF00528">
    <property type="entry name" value="BPD_transp_1"/>
    <property type="match status" value="1"/>
</dbReference>
<accession>A0A839QXW2</accession>
<keyword evidence="4" id="KW-1003">Cell membrane</keyword>
<proteinExistence type="inferred from homology"/>
<keyword evidence="3 8" id="KW-0813">Transport</keyword>
<feature type="transmembrane region" description="Helical" evidence="8">
    <location>
        <begin position="146"/>
        <end position="177"/>
    </location>
</feature>
<dbReference type="FunFam" id="1.10.3720.10:FF:000002">
    <property type="entry name" value="D-methionine ABC transporter permease MetI"/>
    <property type="match status" value="1"/>
</dbReference>
<dbReference type="SUPFAM" id="SSF161098">
    <property type="entry name" value="MetI-like"/>
    <property type="match status" value="1"/>
</dbReference>
<sequence>MNKLSEWFSDPVFTSTTVNSSLWINTWLTIYMTLWTMILTVLIGVPLGVLLFETRRSRSALARRLNAVVGFIVNVLRSFPFVILIIALIPLTSAIMGRATGPDAAIVSLTIASVPFLARLVEAALRDLPAGKIEAVAMMGASRMQIIRQVLIAEAMPGLIAAITTTTIAVIGYTAMAGTVGAGGLGDLAFRRGYQNYNSLVMVATVVVLVVIVILVQVIGDWLARRVDHRARS</sequence>
<keyword evidence="6 8" id="KW-1133">Transmembrane helix</keyword>
<dbReference type="RefSeq" id="WP_183377027.1">
    <property type="nucleotide sequence ID" value="NZ_CBCSFZ010000048.1"/>
</dbReference>
<dbReference type="PANTHER" id="PTHR30450">
    <property type="entry name" value="ABC TRANSPORTER PERMEASE"/>
    <property type="match status" value="1"/>
</dbReference>
<evidence type="ECO:0000256" key="8">
    <source>
        <dbReference type="RuleBase" id="RU363032"/>
    </source>
</evidence>
<feature type="transmembrane region" description="Helical" evidence="8">
    <location>
        <begin position="104"/>
        <end position="125"/>
    </location>
</feature>
<reference evidence="10 11" key="1">
    <citation type="submission" date="2020-08" db="EMBL/GenBank/DDBJ databases">
        <title>Sequencing the genomes of 1000 actinobacteria strains.</title>
        <authorList>
            <person name="Klenk H.-P."/>
        </authorList>
    </citation>
    <scope>NUCLEOTIDE SEQUENCE [LARGE SCALE GENOMIC DNA]</scope>
    <source>
        <strain evidence="10 11">DSM 23040</strain>
    </source>
</reference>
<comment type="caution">
    <text evidence="10">The sequence shown here is derived from an EMBL/GenBank/DDBJ whole genome shotgun (WGS) entry which is preliminary data.</text>
</comment>
<evidence type="ECO:0000256" key="5">
    <source>
        <dbReference type="ARBA" id="ARBA00022692"/>
    </source>
</evidence>
<evidence type="ECO:0000313" key="11">
    <source>
        <dbReference type="Proteomes" id="UP000568050"/>
    </source>
</evidence>
<dbReference type="CDD" id="cd06261">
    <property type="entry name" value="TM_PBP2"/>
    <property type="match status" value="1"/>
</dbReference>
<protein>
    <submittedName>
        <fullName evidence="10">D-methionine transport system permease protein</fullName>
    </submittedName>
</protein>
<evidence type="ECO:0000256" key="7">
    <source>
        <dbReference type="ARBA" id="ARBA00023136"/>
    </source>
</evidence>
<evidence type="ECO:0000256" key="6">
    <source>
        <dbReference type="ARBA" id="ARBA00022989"/>
    </source>
</evidence>
<evidence type="ECO:0000313" key="10">
    <source>
        <dbReference type="EMBL" id="MBB3023680.1"/>
    </source>
</evidence>
<evidence type="ECO:0000256" key="3">
    <source>
        <dbReference type="ARBA" id="ARBA00022448"/>
    </source>
</evidence>
<organism evidence="10 11">
    <name type="scientific">Helcobacillus massiliensis</name>
    <dbReference type="NCBI Taxonomy" id="521392"/>
    <lineage>
        <taxon>Bacteria</taxon>
        <taxon>Bacillati</taxon>
        <taxon>Actinomycetota</taxon>
        <taxon>Actinomycetes</taxon>
        <taxon>Micrococcales</taxon>
        <taxon>Dermabacteraceae</taxon>
        <taxon>Helcobacillus</taxon>
    </lineage>
</organism>
<comment type="subcellular location">
    <subcellularLocation>
        <location evidence="1 8">Cell membrane</location>
        <topology evidence="1 8">Multi-pass membrane protein</topology>
    </subcellularLocation>
</comment>
<name>A0A839QXW2_9MICO</name>
<keyword evidence="7 8" id="KW-0472">Membrane</keyword>